<dbReference type="InterPro" id="IPR050967">
    <property type="entry name" value="Thiamine_Salvage_TenA"/>
</dbReference>
<evidence type="ECO:0000313" key="2">
    <source>
        <dbReference type="Proteomes" id="UP000249390"/>
    </source>
</evidence>
<gene>
    <name evidence="1" type="ORF">DM860_012346</name>
</gene>
<dbReference type="Gene3D" id="3.40.50.1000">
    <property type="entry name" value="HAD superfamily/HAD-like"/>
    <property type="match status" value="1"/>
</dbReference>
<dbReference type="InterPro" id="IPR016084">
    <property type="entry name" value="Haem_Oase-like_multi-hlx"/>
</dbReference>
<organism evidence="1 2">
    <name type="scientific">Cuscuta australis</name>
    <dbReference type="NCBI Taxonomy" id="267555"/>
    <lineage>
        <taxon>Eukaryota</taxon>
        <taxon>Viridiplantae</taxon>
        <taxon>Streptophyta</taxon>
        <taxon>Embryophyta</taxon>
        <taxon>Tracheophyta</taxon>
        <taxon>Spermatophyta</taxon>
        <taxon>Magnoliopsida</taxon>
        <taxon>eudicotyledons</taxon>
        <taxon>Gunneridae</taxon>
        <taxon>Pentapetalae</taxon>
        <taxon>asterids</taxon>
        <taxon>lamiids</taxon>
        <taxon>Solanales</taxon>
        <taxon>Convolvulaceae</taxon>
        <taxon>Cuscuteae</taxon>
        <taxon>Cuscuta</taxon>
        <taxon>Cuscuta subgen. Grammica</taxon>
        <taxon>Cuscuta sect. Cleistogrammica</taxon>
    </lineage>
</organism>
<comment type="caution">
    <text evidence="1">The sequence shown here is derived from an EMBL/GenBank/DDBJ whole genome shotgun (WGS) entry which is preliminary data.</text>
</comment>
<reference evidence="1 2" key="1">
    <citation type="submission" date="2018-06" db="EMBL/GenBank/DDBJ databases">
        <title>The Genome of Cuscuta australis (Dodder) Provides Insight into the Evolution of Plant Parasitism.</title>
        <authorList>
            <person name="Liu H."/>
        </authorList>
    </citation>
    <scope>NUCLEOTIDE SEQUENCE [LARGE SCALE GENOMIC DNA]</scope>
    <source>
        <strain evidence="2">cv. Yunnan</strain>
        <tissue evidence="1">Vines</tissue>
    </source>
</reference>
<keyword evidence="2" id="KW-1185">Reference proteome</keyword>
<dbReference type="InterPro" id="IPR023214">
    <property type="entry name" value="HAD_sf"/>
</dbReference>
<name>A0A328DUD0_9ASTE</name>
<dbReference type="PANTHER" id="PTHR43198:SF9">
    <property type="entry name" value="AMINOPYRIMIDINE AMINOHYDROLASE, MITOCHONDRIAL ISOFORM X1-RELATED"/>
    <property type="match status" value="1"/>
</dbReference>
<dbReference type="EMBL" id="NQVE01000111">
    <property type="protein sequence ID" value="RAL47721.1"/>
    <property type="molecule type" value="Genomic_DNA"/>
</dbReference>
<dbReference type="InterPro" id="IPR036412">
    <property type="entry name" value="HAD-like_sf"/>
</dbReference>
<proteinExistence type="predicted"/>
<accession>A0A328DUD0</accession>
<sequence>MGGWVVESTDEGGIARKLWKKFKDETVFALYTPFVVGLGSSTLDSRTFLRCVSQDVYFLQAFSKAYEFAEEYADDDEDKEAIGMLRKRVLRRLGDQHNLVRDWGFELPKDSTCVTATVKYTDFLMATAVGKVDGEKFPGKIVTPFEKTKLAAYTLSAIAPCMRLYHFVSREIKAILDPQEKTNPYEKWIDSLSSDKFEVAALTIEDLLDKLCISLTSGELEIVEKLYHQSLKLILEFISSHPYVHSSSIVPIVSQLQEPAESNVRMFCDFDMTCSAIDSSALLAEMAIFAARKASLNECDTQPSQPITPDLAATWGSLSSKYIEEYGQCIESILPTEAVANFDYDRLCKALQNLSDFEKTANSMVIDSGVLKGLSENDIKRAGERLIFQRGCKNFFQEITRSENLLMGVHVLSYCWSGDLIRSAFSSGKPDVVSVHSNELVYEESITSGEMIQKMESPMDKLEAFNGILDNHGNESKPLTVYIGGSVSDLLCLLNADIGIVIGMSDMLRTLGEGFGVTFAPLFPGLVKKQRQLSECGCCNWNRMSGILFTVSSWAEIHAALLGKRTIPPSPI</sequence>
<dbReference type="AlphaFoldDB" id="A0A328DUD0"/>
<evidence type="ECO:0000313" key="1">
    <source>
        <dbReference type="EMBL" id="RAL47721.1"/>
    </source>
</evidence>
<dbReference type="GO" id="GO:0005829">
    <property type="term" value="C:cytosol"/>
    <property type="evidence" value="ECO:0007669"/>
    <property type="project" value="TreeGrafter"/>
</dbReference>
<protein>
    <recommendedName>
        <fullName evidence="3">Thiaminase-2/PQQC domain-containing protein</fullName>
    </recommendedName>
</protein>
<dbReference type="CDD" id="cd19368">
    <property type="entry name" value="TenA_C_AtTH2-like"/>
    <property type="match status" value="1"/>
</dbReference>
<evidence type="ECO:0008006" key="3">
    <source>
        <dbReference type="Google" id="ProtNLM"/>
    </source>
</evidence>
<dbReference type="SUPFAM" id="SSF56784">
    <property type="entry name" value="HAD-like"/>
    <property type="match status" value="1"/>
</dbReference>
<dbReference type="Gene3D" id="1.20.910.10">
    <property type="entry name" value="Heme oxygenase-like"/>
    <property type="match status" value="1"/>
</dbReference>
<dbReference type="Proteomes" id="UP000249390">
    <property type="component" value="Unassembled WGS sequence"/>
</dbReference>
<dbReference type="SUPFAM" id="SSF48613">
    <property type="entry name" value="Heme oxygenase-like"/>
    <property type="match status" value="1"/>
</dbReference>
<dbReference type="PANTHER" id="PTHR43198">
    <property type="entry name" value="BIFUNCTIONAL TH2 PROTEIN"/>
    <property type="match status" value="1"/>
</dbReference>